<keyword evidence="2 4" id="KW-0238">DNA-binding</keyword>
<sequence length="224" mass="25683">MPALRMNVRSHPAIPQVFAHPRTAYRLEVMMSTPNEARDARHRQRQDEIIAAGRRCFRRSGFHAASMAQLAAEARLSVGQIYRYFTNKDAIIAEIVKRIIDNRLVYIEETTTSLNLPQLLAWRHALDEDDEALMLEVAAEATRNPAVASMMVEADERMFSHACQNVKKSHPDLDDEHIRACVEVFAVLAEGTSYRRLTPQKASAERLFALYQQFMDHLFKTEEK</sequence>
<reference evidence="6 7" key="1">
    <citation type="journal article" date="2010" name="BMC Genomics">
        <title>Genome comparison of the epiphytic bacteria Erwinia billingiae and E. tasmaniensis with the pear pathogen E. pyrifoliae.</title>
        <authorList>
            <person name="Kube M."/>
            <person name="Migdoll A.M."/>
            <person name="Gehring I."/>
            <person name="Heitmann K."/>
            <person name="Mayer Y."/>
            <person name="Kuhl H."/>
            <person name="Knaust F."/>
            <person name="Geider K."/>
            <person name="Reinhardt R."/>
        </authorList>
    </citation>
    <scope>NUCLEOTIDE SEQUENCE [LARGE SCALE GENOMIC DNA]</scope>
    <source>
        <strain evidence="6 7">Eb661</strain>
    </source>
</reference>
<dbReference type="InterPro" id="IPR009057">
    <property type="entry name" value="Homeodomain-like_sf"/>
</dbReference>
<evidence type="ECO:0000256" key="2">
    <source>
        <dbReference type="ARBA" id="ARBA00023125"/>
    </source>
</evidence>
<evidence type="ECO:0000313" key="7">
    <source>
        <dbReference type="Proteomes" id="UP000008793"/>
    </source>
</evidence>
<feature type="DNA-binding region" description="H-T-H motif" evidence="4">
    <location>
        <begin position="66"/>
        <end position="85"/>
    </location>
</feature>
<keyword evidence="3" id="KW-0804">Transcription</keyword>
<gene>
    <name evidence="6" type="primary">eefR</name>
    <name evidence="6" type="ordered locus">EbC_18680</name>
</gene>
<keyword evidence="7" id="KW-1185">Reference proteome</keyword>
<evidence type="ECO:0000256" key="4">
    <source>
        <dbReference type="PROSITE-ProRule" id="PRU00335"/>
    </source>
</evidence>
<dbReference type="Pfam" id="PF00440">
    <property type="entry name" value="TetR_N"/>
    <property type="match status" value="1"/>
</dbReference>
<dbReference type="GO" id="GO:0000976">
    <property type="term" value="F:transcription cis-regulatory region binding"/>
    <property type="evidence" value="ECO:0007669"/>
    <property type="project" value="TreeGrafter"/>
</dbReference>
<protein>
    <submittedName>
        <fullName evidence="6">Transcriptional regulator EefR</fullName>
    </submittedName>
</protein>
<dbReference type="Proteomes" id="UP000008793">
    <property type="component" value="Chromosome"/>
</dbReference>
<evidence type="ECO:0000259" key="5">
    <source>
        <dbReference type="PROSITE" id="PS50977"/>
    </source>
</evidence>
<dbReference type="PANTHER" id="PTHR30055">
    <property type="entry name" value="HTH-TYPE TRANSCRIPTIONAL REGULATOR RUTR"/>
    <property type="match status" value="1"/>
</dbReference>
<dbReference type="InterPro" id="IPR023772">
    <property type="entry name" value="DNA-bd_HTH_TetR-type_CS"/>
</dbReference>
<dbReference type="GO" id="GO:0003700">
    <property type="term" value="F:DNA-binding transcription factor activity"/>
    <property type="evidence" value="ECO:0007669"/>
    <property type="project" value="TreeGrafter"/>
</dbReference>
<evidence type="ECO:0000313" key="6">
    <source>
        <dbReference type="EMBL" id="CAX59399.1"/>
    </source>
</evidence>
<evidence type="ECO:0000256" key="3">
    <source>
        <dbReference type="ARBA" id="ARBA00023163"/>
    </source>
</evidence>
<dbReference type="InterPro" id="IPR050109">
    <property type="entry name" value="HTH-type_TetR-like_transc_reg"/>
</dbReference>
<dbReference type="AlphaFoldDB" id="D8MRE2"/>
<proteinExistence type="predicted"/>
<dbReference type="KEGG" id="ebi:EbC_18680"/>
<dbReference type="STRING" id="634500.EbC_18680"/>
<dbReference type="PROSITE" id="PS50977">
    <property type="entry name" value="HTH_TETR_2"/>
    <property type="match status" value="1"/>
</dbReference>
<organism evidence="7">
    <name type="scientific">Erwinia billingiae (strain Eb661)</name>
    <dbReference type="NCBI Taxonomy" id="634500"/>
    <lineage>
        <taxon>Bacteria</taxon>
        <taxon>Pseudomonadati</taxon>
        <taxon>Pseudomonadota</taxon>
        <taxon>Gammaproteobacteria</taxon>
        <taxon>Enterobacterales</taxon>
        <taxon>Erwiniaceae</taxon>
        <taxon>Erwinia</taxon>
    </lineage>
</organism>
<name>D8MRE2_ERWBE</name>
<dbReference type="SUPFAM" id="SSF46689">
    <property type="entry name" value="Homeodomain-like"/>
    <property type="match status" value="1"/>
</dbReference>
<dbReference type="eggNOG" id="COG1309">
    <property type="taxonomic scope" value="Bacteria"/>
</dbReference>
<feature type="domain" description="HTH tetR-type" evidence="5">
    <location>
        <begin position="43"/>
        <end position="103"/>
    </location>
</feature>
<keyword evidence="1" id="KW-0805">Transcription regulation</keyword>
<dbReference type="InterPro" id="IPR001647">
    <property type="entry name" value="HTH_TetR"/>
</dbReference>
<dbReference type="EMBL" id="FP236843">
    <property type="protein sequence ID" value="CAX59399.1"/>
    <property type="molecule type" value="Genomic_DNA"/>
</dbReference>
<accession>D8MRE2</accession>
<dbReference type="Gene3D" id="1.10.357.10">
    <property type="entry name" value="Tetracycline Repressor, domain 2"/>
    <property type="match status" value="1"/>
</dbReference>
<dbReference type="PRINTS" id="PR00455">
    <property type="entry name" value="HTHTETR"/>
</dbReference>
<dbReference type="PROSITE" id="PS01081">
    <property type="entry name" value="HTH_TETR_1"/>
    <property type="match status" value="1"/>
</dbReference>
<dbReference type="PANTHER" id="PTHR30055:SF234">
    <property type="entry name" value="HTH-TYPE TRANSCRIPTIONAL REGULATOR BETI"/>
    <property type="match status" value="1"/>
</dbReference>
<dbReference type="HOGENOM" id="CLU_069356_15_12_6"/>
<evidence type="ECO:0000256" key="1">
    <source>
        <dbReference type="ARBA" id="ARBA00023015"/>
    </source>
</evidence>